<dbReference type="InterPro" id="IPR000620">
    <property type="entry name" value="EamA_dom"/>
</dbReference>
<feature type="transmembrane region" description="Helical" evidence="6">
    <location>
        <begin position="221"/>
        <end position="242"/>
    </location>
</feature>
<dbReference type="Proteomes" id="UP001221909">
    <property type="component" value="Unassembled WGS sequence"/>
</dbReference>
<feature type="transmembrane region" description="Helical" evidence="6">
    <location>
        <begin position="183"/>
        <end position="201"/>
    </location>
</feature>
<dbReference type="Pfam" id="PF00892">
    <property type="entry name" value="EamA"/>
    <property type="match status" value="2"/>
</dbReference>
<dbReference type="EMBL" id="JAQSJE010000009">
    <property type="protein sequence ID" value="MDD0824948.1"/>
    <property type="molecule type" value="Genomic_DNA"/>
</dbReference>
<evidence type="ECO:0000256" key="3">
    <source>
        <dbReference type="ARBA" id="ARBA00022692"/>
    </source>
</evidence>
<feature type="transmembrane region" description="Helical" evidence="6">
    <location>
        <begin position="158"/>
        <end position="176"/>
    </location>
</feature>
<keyword evidence="3 6" id="KW-0812">Transmembrane</keyword>
<feature type="domain" description="EamA" evidence="7">
    <location>
        <begin position="171"/>
        <end position="292"/>
    </location>
</feature>
<feature type="domain" description="EamA" evidence="7">
    <location>
        <begin position="6"/>
        <end position="138"/>
    </location>
</feature>
<keyword evidence="4 6" id="KW-1133">Transmembrane helix</keyword>
<evidence type="ECO:0000256" key="5">
    <source>
        <dbReference type="ARBA" id="ARBA00023136"/>
    </source>
</evidence>
<organism evidence="8 9">
    <name type="scientific">Mannheimia cairinae</name>
    <dbReference type="NCBI Taxonomy" id="3025936"/>
    <lineage>
        <taxon>Bacteria</taxon>
        <taxon>Pseudomonadati</taxon>
        <taxon>Pseudomonadota</taxon>
        <taxon>Gammaproteobacteria</taxon>
        <taxon>Pasteurellales</taxon>
        <taxon>Pasteurellaceae</taxon>
        <taxon>Mannheimia</taxon>
    </lineage>
</organism>
<keyword evidence="2" id="KW-1003">Cell membrane</keyword>
<evidence type="ECO:0000313" key="8">
    <source>
        <dbReference type="EMBL" id="MDD0824948.1"/>
    </source>
</evidence>
<reference evidence="8 9" key="1">
    <citation type="submission" date="2023-02" db="EMBL/GenBank/DDBJ databases">
        <title>Mannheimia cairiniae sp. nov., a novel species of Mannheimia obtained from moscovy ducks (Cairina moschata) and reclassification of Mannheimia ovis as heterotypic synonym of Mannheimia pernigra.</title>
        <authorList>
            <person name="Christensen H."/>
        </authorList>
    </citation>
    <scope>NUCLEOTIDE SEQUENCE [LARGE SCALE GENOMIC DNA]</scope>
    <source>
        <strain evidence="8 9">AT1</strain>
    </source>
</reference>
<proteinExistence type="predicted"/>
<comment type="caution">
    <text evidence="8">The sequence shown here is derived from an EMBL/GenBank/DDBJ whole genome shotgun (WGS) entry which is preliminary data.</text>
</comment>
<protein>
    <submittedName>
        <fullName evidence="8">DMT family transporter</fullName>
    </submittedName>
</protein>
<evidence type="ECO:0000256" key="4">
    <source>
        <dbReference type="ARBA" id="ARBA00022989"/>
    </source>
</evidence>
<comment type="subcellular location">
    <subcellularLocation>
        <location evidence="1">Cell membrane</location>
        <topology evidence="1">Multi-pass membrane protein</topology>
    </subcellularLocation>
</comment>
<feature type="transmembrane region" description="Helical" evidence="6">
    <location>
        <begin position="249"/>
        <end position="270"/>
    </location>
</feature>
<keyword evidence="5 6" id="KW-0472">Membrane</keyword>
<feature type="transmembrane region" description="Helical" evidence="6">
    <location>
        <begin position="5"/>
        <end position="24"/>
    </location>
</feature>
<name>A0ABT5MVQ0_9PAST</name>
<feature type="transmembrane region" description="Helical" evidence="6">
    <location>
        <begin position="36"/>
        <end position="55"/>
    </location>
</feature>
<sequence length="295" mass="32870">MNNRLIIAIVYMILVGFAFPIIRYMSLHFDVLNNNAVRLSSAAVVFILLAIWKFKAQVIRLFHEPKTLCYLFLIAIIMFFNIYLSTEGLKYTTALMGSIFGIIMMPVAIIISAIFFKDERAQLKSWYFYIGAIIAIIASFAFVLNNSEQGESIDLTKGVLFLTGWIIVQPIQNLIAKKITRQYHSIVVSASTATLGGLLYFSAATQTGVITQLADVSGFMFIALMLAGVYCLTAGMFFAFYIVEKQGLVFYNIIQLLVPVSTAIIGFLMLGEAINIEQTVAMLFVMLGCFIALKK</sequence>
<feature type="transmembrane region" description="Helical" evidence="6">
    <location>
        <begin position="67"/>
        <end position="85"/>
    </location>
</feature>
<dbReference type="RefSeq" id="WP_273748663.1">
    <property type="nucleotide sequence ID" value="NZ_JAQSJE010000009.1"/>
</dbReference>
<keyword evidence="9" id="KW-1185">Reference proteome</keyword>
<evidence type="ECO:0000256" key="1">
    <source>
        <dbReference type="ARBA" id="ARBA00004651"/>
    </source>
</evidence>
<feature type="transmembrane region" description="Helical" evidence="6">
    <location>
        <begin position="276"/>
        <end position="293"/>
    </location>
</feature>
<evidence type="ECO:0000256" key="6">
    <source>
        <dbReference type="SAM" id="Phobius"/>
    </source>
</evidence>
<dbReference type="InterPro" id="IPR050638">
    <property type="entry name" value="AA-Vitamin_Transporters"/>
</dbReference>
<dbReference type="SUPFAM" id="SSF103481">
    <property type="entry name" value="Multidrug resistance efflux transporter EmrE"/>
    <property type="match status" value="1"/>
</dbReference>
<dbReference type="PANTHER" id="PTHR32322">
    <property type="entry name" value="INNER MEMBRANE TRANSPORTER"/>
    <property type="match status" value="1"/>
</dbReference>
<evidence type="ECO:0000259" key="7">
    <source>
        <dbReference type="Pfam" id="PF00892"/>
    </source>
</evidence>
<accession>A0ABT5MVQ0</accession>
<feature type="transmembrane region" description="Helical" evidence="6">
    <location>
        <begin position="126"/>
        <end position="146"/>
    </location>
</feature>
<dbReference type="InterPro" id="IPR037185">
    <property type="entry name" value="EmrE-like"/>
</dbReference>
<feature type="transmembrane region" description="Helical" evidence="6">
    <location>
        <begin position="91"/>
        <end position="114"/>
    </location>
</feature>
<evidence type="ECO:0000256" key="2">
    <source>
        <dbReference type="ARBA" id="ARBA00022475"/>
    </source>
</evidence>
<evidence type="ECO:0000313" key="9">
    <source>
        <dbReference type="Proteomes" id="UP001221909"/>
    </source>
</evidence>
<gene>
    <name evidence="8" type="ORF">PTQ27_10805</name>
</gene>
<dbReference type="PANTHER" id="PTHR32322:SF18">
    <property type="entry name" value="S-ADENOSYLMETHIONINE_S-ADENOSYLHOMOCYSTEINE TRANSPORTER"/>
    <property type="match status" value="1"/>
</dbReference>